<dbReference type="PROSITE" id="PS00895">
    <property type="entry name" value="3_HYDROXYISOBUT_DH"/>
    <property type="match status" value="1"/>
</dbReference>
<name>A0ABU5EDA5_9PROT</name>
<accession>A0ABU5EDA5</accession>
<dbReference type="Gene3D" id="3.40.50.720">
    <property type="entry name" value="NAD(P)-binding Rossmann-like Domain"/>
    <property type="match status" value="1"/>
</dbReference>
<dbReference type="Pfam" id="PF14833">
    <property type="entry name" value="NAD_binding_11"/>
    <property type="match status" value="1"/>
</dbReference>
<dbReference type="Proteomes" id="UP001279642">
    <property type="component" value="Unassembled WGS sequence"/>
</dbReference>
<dbReference type="PIRSF" id="PIRSF000103">
    <property type="entry name" value="HIBADH"/>
    <property type="match status" value="1"/>
</dbReference>
<feature type="domain" description="3-hydroxyisobutyrate dehydrogenase-like NAD-binding" evidence="4">
    <location>
        <begin position="165"/>
        <end position="281"/>
    </location>
</feature>
<dbReference type="InterPro" id="IPR036291">
    <property type="entry name" value="NAD(P)-bd_dom_sf"/>
</dbReference>
<dbReference type="InterPro" id="IPR013328">
    <property type="entry name" value="6PGD_dom2"/>
</dbReference>
<dbReference type="InterPro" id="IPR051265">
    <property type="entry name" value="HIBADH-related_NP60_sf"/>
</dbReference>
<sequence>MEIGFIGLGAMGKAMATNLVKAGHRVRVWNRSPGPAAALREIGAEAAANAGDAFRGDLVISMLAEDGAVRATLLDNGAIAAAPKGLLHINMATISVALATELTTRHRECELGYIAAPVFGRPDVAAAGNLNIVAAGPTDLLDRAQPVLDVLGQKTWRVGEEPIRANIVKIAGNFMLGAAIEAMGEATALTRGYGVSAGDLLEILSNTLFAAPVYKGYGALIAEERYEPAAFKLKLGLKDIRLALAAGDGANVPLPMASLLRDNMLDAIAAGDGDRDFAVLATVAQRRAGQLSKS</sequence>
<dbReference type="InterPro" id="IPR002204">
    <property type="entry name" value="3-OH-isobutyrate_DH-rel_CS"/>
</dbReference>
<dbReference type="InterPro" id="IPR029154">
    <property type="entry name" value="HIBADH-like_NADP-bd"/>
</dbReference>
<feature type="domain" description="6-phosphogluconate dehydrogenase NADP-binding" evidence="3">
    <location>
        <begin position="2"/>
        <end position="156"/>
    </location>
</feature>
<dbReference type="GO" id="GO:0016491">
    <property type="term" value="F:oxidoreductase activity"/>
    <property type="evidence" value="ECO:0007669"/>
    <property type="project" value="UniProtKB-KW"/>
</dbReference>
<keyword evidence="2" id="KW-0520">NAD</keyword>
<evidence type="ECO:0000259" key="3">
    <source>
        <dbReference type="Pfam" id="PF03446"/>
    </source>
</evidence>
<keyword evidence="6" id="KW-1185">Reference proteome</keyword>
<evidence type="ECO:0000313" key="5">
    <source>
        <dbReference type="EMBL" id="MDY0883882.1"/>
    </source>
</evidence>
<keyword evidence="1 5" id="KW-0560">Oxidoreductase</keyword>
<evidence type="ECO:0000256" key="2">
    <source>
        <dbReference type="ARBA" id="ARBA00023027"/>
    </source>
</evidence>
<dbReference type="EMBL" id="JAXCLW010000003">
    <property type="protein sequence ID" value="MDY0883882.1"/>
    <property type="molecule type" value="Genomic_DNA"/>
</dbReference>
<dbReference type="RefSeq" id="WP_320508947.1">
    <property type="nucleotide sequence ID" value="NZ_JAXCLW010000003.1"/>
</dbReference>
<dbReference type="SUPFAM" id="SSF51735">
    <property type="entry name" value="NAD(P)-binding Rossmann-fold domains"/>
    <property type="match status" value="1"/>
</dbReference>
<dbReference type="PANTHER" id="PTHR43580:SF2">
    <property type="entry name" value="CYTOKINE-LIKE NUCLEAR FACTOR N-PAC"/>
    <property type="match status" value="1"/>
</dbReference>
<proteinExistence type="predicted"/>
<dbReference type="InterPro" id="IPR008927">
    <property type="entry name" value="6-PGluconate_DH-like_C_sf"/>
</dbReference>
<dbReference type="EC" id="1.1.-.-" evidence="5"/>
<dbReference type="InterPro" id="IPR015815">
    <property type="entry name" value="HIBADH-related"/>
</dbReference>
<dbReference type="Gene3D" id="1.10.1040.10">
    <property type="entry name" value="N-(1-d-carboxylethyl)-l-norvaline Dehydrogenase, domain 2"/>
    <property type="match status" value="1"/>
</dbReference>
<protein>
    <submittedName>
        <fullName evidence="5">NAD(P)-dependent oxidoreductase</fullName>
        <ecNumber evidence="5">1.1.-.-</ecNumber>
    </submittedName>
</protein>
<dbReference type="PANTHER" id="PTHR43580">
    <property type="entry name" value="OXIDOREDUCTASE GLYR1-RELATED"/>
    <property type="match status" value="1"/>
</dbReference>
<dbReference type="SUPFAM" id="SSF48179">
    <property type="entry name" value="6-phosphogluconate dehydrogenase C-terminal domain-like"/>
    <property type="match status" value="1"/>
</dbReference>
<organism evidence="5 6">
    <name type="scientific">Dongia soli</name>
    <dbReference type="NCBI Taxonomy" id="600628"/>
    <lineage>
        <taxon>Bacteria</taxon>
        <taxon>Pseudomonadati</taxon>
        <taxon>Pseudomonadota</taxon>
        <taxon>Alphaproteobacteria</taxon>
        <taxon>Rhodospirillales</taxon>
        <taxon>Dongiaceae</taxon>
        <taxon>Dongia</taxon>
    </lineage>
</organism>
<evidence type="ECO:0000256" key="1">
    <source>
        <dbReference type="ARBA" id="ARBA00023002"/>
    </source>
</evidence>
<reference evidence="5 6" key="1">
    <citation type="journal article" date="2016" name="Antonie Van Leeuwenhoek">
        <title>Dongia soli sp. nov., isolated from soil from Dokdo, Korea.</title>
        <authorList>
            <person name="Kim D.U."/>
            <person name="Lee H."/>
            <person name="Kim H."/>
            <person name="Kim S.G."/>
            <person name="Ka J.O."/>
        </authorList>
    </citation>
    <scope>NUCLEOTIDE SEQUENCE [LARGE SCALE GENOMIC DNA]</scope>
    <source>
        <strain evidence="5 6">D78</strain>
    </source>
</reference>
<gene>
    <name evidence="5" type="ORF">SMD27_13605</name>
</gene>
<dbReference type="Pfam" id="PF03446">
    <property type="entry name" value="NAD_binding_2"/>
    <property type="match status" value="1"/>
</dbReference>
<dbReference type="InterPro" id="IPR006115">
    <property type="entry name" value="6PGDH_NADP-bd"/>
</dbReference>
<evidence type="ECO:0000259" key="4">
    <source>
        <dbReference type="Pfam" id="PF14833"/>
    </source>
</evidence>
<comment type="caution">
    <text evidence="5">The sequence shown here is derived from an EMBL/GenBank/DDBJ whole genome shotgun (WGS) entry which is preliminary data.</text>
</comment>
<evidence type="ECO:0000313" key="6">
    <source>
        <dbReference type="Proteomes" id="UP001279642"/>
    </source>
</evidence>